<reference evidence="1 2" key="1">
    <citation type="submission" date="2022-04" db="EMBL/GenBank/DDBJ databases">
        <title>Human microbiome associated bacterial genomes.</title>
        <authorList>
            <person name="Sandstrom S."/>
            <person name="Salamzade R."/>
            <person name="Kalan L.R."/>
        </authorList>
    </citation>
    <scope>NUCLEOTIDE SEQUENCE [LARGE SCALE GENOMIC DNA]</scope>
    <source>
        <strain evidence="2">p3-SID1799</strain>
    </source>
</reference>
<dbReference type="RefSeq" id="WP_260103925.1">
    <property type="nucleotide sequence ID" value="NZ_JALXSQ010000008.1"/>
</dbReference>
<accession>A0ABT2HVQ9</accession>
<gene>
    <name evidence="1" type="ORF">M3D15_03445</name>
</gene>
<name>A0ABT2HVQ9_9MICO</name>
<comment type="caution">
    <text evidence="1">The sequence shown here is derived from an EMBL/GenBank/DDBJ whole genome shotgun (WGS) entry which is preliminary data.</text>
</comment>
<dbReference type="EMBL" id="JALXSQ010000008">
    <property type="protein sequence ID" value="MCT2042395.1"/>
    <property type="molecule type" value="Genomic_DNA"/>
</dbReference>
<sequence>MPIEKRTRPAYLGRRVRGMLMVGMFGAKTDELRALAAEFTGEGEMLQGVPGITDPEIECREMWIGPDAEAFRADWSAGPSTQLTELGTVLGQIARELQAQADEQDECSSPGGGAGLTSMSAFGDIVGSGIGHGAGRSIGDVMKMGLPEGPGMTGGPGITLDDVLADDSPNDRRDLWTQLPEAERERILAEEPERVANVDGIPFEDRARANQAVAEDILADGGRGLSEDRLKVVEKVASGELKVVLFDPAKGDIVQMVGTPSENTDKVIIFAPPTGGRFEDFNTRHYFGHVDHLHSMHPDSVAFIYQRGDWAQKVAPPFGEADRYANDPTVAINNGKQIASFHHDALGSDPRLANASKAGIGFSYGHSALTASEMFGAKYDHIVSLAGSNMPEGWTPNPDTKYANVQHSNDMLNVAQKPWPLSEVLYGSSPDRSKTYEQYDAGKFKGDKPMVDFKVEYGEKGFGWIKVPTIENADVDFEFRNHDGAEAHAHITKTDDSNAFARDSIEEFLYRKK</sequence>
<evidence type="ECO:0000313" key="2">
    <source>
        <dbReference type="Proteomes" id="UP001525379"/>
    </source>
</evidence>
<evidence type="ECO:0000313" key="1">
    <source>
        <dbReference type="EMBL" id="MCT2042395.1"/>
    </source>
</evidence>
<keyword evidence="2" id="KW-1185">Reference proteome</keyword>
<dbReference type="Proteomes" id="UP001525379">
    <property type="component" value="Unassembled WGS sequence"/>
</dbReference>
<proteinExistence type="predicted"/>
<evidence type="ECO:0008006" key="3">
    <source>
        <dbReference type="Google" id="ProtNLM"/>
    </source>
</evidence>
<protein>
    <recommendedName>
        <fullName evidence="3">Alpha/beta hydrolase</fullName>
    </recommendedName>
</protein>
<organism evidence="1 2">
    <name type="scientific">Pseudoclavibacter albus</name>
    <dbReference type="NCBI Taxonomy" id="272241"/>
    <lineage>
        <taxon>Bacteria</taxon>
        <taxon>Bacillati</taxon>
        <taxon>Actinomycetota</taxon>
        <taxon>Actinomycetes</taxon>
        <taxon>Micrococcales</taxon>
        <taxon>Microbacteriaceae</taxon>
        <taxon>Pseudoclavibacter</taxon>
    </lineage>
</organism>